<evidence type="ECO:0000256" key="9">
    <source>
        <dbReference type="HAMAP-Rule" id="MF_01571"/>
    </source>
</evidence>
<evidence type="ECO:0000256" key="1">
    <source>
        <dbReference type="ARBA" id="ARBA00004496"/>
    </source>
</evidence>
<dbReference type="Pfam" id="PF03129">
    <property type="entry name" value="HGTP_anticodon"/>
    <property type="match status" value="1"/>
</dbReference>
<dbReference type="InterPro" id="IPR004154">
    <property type="entry name" value="Anticodon-bd"/>
</dbReference>
<keyword evidence="4 9" id="KW-0067">ATP-binding</keyword>
<keyword evidence="3 9" id="KW-0547">Nucleotide-binding</keyword>
<protein>
    <recommendedName>
        <fullName evidence="9">Proline--tRNA ligase</fullName>
        <ecNumber evidence="9">6.1.1.15</ecNumber>
    </recommendedName>
    <alternativeName>
        <fullName evidence="9">Prolyl-tRNA synthetase</fullName>
        <shortName evidence="9">ProRS</shortName>
    </alternativeName>
</protein>
<dbReference type="InterPro" id="IPR004499">
    <property type="entry name" value="Pro-tRNA-ligase_IIa_arc-type"/>
</dbReference>
<evidence type="ECO:0000256" key="7">
    <source>
        <dbReference type="ARBA" id="ARBA00047671"/>
    </source>
</evidence>
<dbReference type="InterPro" id="IPR002314">
    <property type="entry name" value="aa-tRNA-synt_IIb"/>
</dbReference>
<dbReference type="HOGENOM" id="CLU_001882_4_2_2"/>
<dbReference type="PANTHER" id="PTHR43382">
    <property type="entry name" value="PROLYL-TRNA SYNTHETASE"/>
    <property type="match status" value="1"/>
</dbReference>
<dbReference type="CDD" id="cd00862">
    <property type="entry name" value="ProRS_anticodon_zinc"/>
    <property type="match status" value="1"/>
</dbReference>
<proteinExistence type="inferred from homology"/>
<dbReference type="CDD" id="cd00778">
    <property type="entry name" value="ProRS_core_arch_euk"/>
    <property type="match status" value="1"/>
</dbReference>
<name>B5I9J0_ACIB4</name>
<evidence type="ECO:0000313" key="13">
    <source>
        <dbReference type="Proteomes" id="UP000001400"/>
    </source>
</evidence>
<comment type="domain">
    <text evidence="9">Consists of three domains: the N-terminal catalytic domain, the anticodon-binding domain and the C-terminal extension.</text>
</comment>
<evidence type="ECO:0000313" key="12">
    <source>
        <dbReference type="EMBL" id="ADD08539.1"/>
    </source>
</evidence>
<dbReference type="SUPFAM" id="SSF52954">
    <property type="entry name" value="Class II aaRS ABD-related"/>
    <property type="match status" value="1"/>
</dbReference>
<dbReference type="InterPro" id="IPR017449">
    <property type="entry name" value="Pro-tRNA_synth_II"/>
</dbReference>
<dbReference type="RefSeq" id="WP_008082032.1">
    <property type="nucleotide sequence ID" value="NC_013926.1"/>
</dbReference>
<keyword evidence="10" id="KW-0175">Coiled coil</keyword>
<dbReference type="EMBL" id="CP001941">
    <property type="protein sequence ID" value="ADD08539.1"/>
    <property type="molecule type" value="Genomic_DNA"/>
</dbReference>
<keyword evidence="9" id="KW-0963">Cytoplasm</keyword>
<organism evidence="12 13">
    <name type="scientific">Aciduliprofundum boonei (strain DSM 19572 / T469)</name>
    <dbReference type="NCBI Taxonomy" id="439481"/>
    <lineage>
        <taxon>Archaea</taxon>
        <taxon>Methanobacteriati</taxon>
        <taxon>Thermoplasmatota</taxon>
        <taxon>DHVE2 group</taxon>
        <taxon>Candidatus Aciduliprofundum</taxon>
    </lineage>
</organism>
<evidence type="ECO:0000256" key="3">
    <source>
        <dbReference type="ARBA" id="ARBA00022741"/>
    </source>
</evidence>
<dbReference type="Gene3D" id="3.30.930.10">
    <property type="entry name" value="Bira Bifunctional Protein, Domain 2"/>
    <property type="match status" value="1"/>
</dbReference>
<evidence type="ECO:0000256" key="10">
    <source>
        <dbReference type="SAM" id="Coils"/>
    </source>
</evidence>
<dbReference type="FunFam" id="3.30.930.10:FF:000037">
    <property type="entry name" value="Proline--tRNA ligase"/>
    <property type="match status" value="1"/>
</dbReference>
<keyword evidence="6 9" id="KW-0030">Aminoacyl-tRNA synthetase</keyword>
<dbReference type="STRING" id="439481.Aboo_0728"/>
<evidence type="ECO:0000256" key="2">
    <source>
        <dbReference type="ARBA" id="ARBA00022598"/>
    </source>
</evidence>
<evidence type="ECO:0000259" key="11">
    <source>
        <dbReference type="PROSITE" id="PS50862"/>
    </source>
</evidence>
<dbReference type="GO" id="GO:0004827">
    <property type="term" value="F:proline-tRNA ligase activity"/>
    <property type="evidence" value="ECO:0007669"/>
    <property type="project" value="UniProtKB-UniRule"/>
</dbReference>
<dbReference type="FunFam" id="3.40.50.800:FF:000005">
    <property type="entry name" value="bifunctional glutamate/proline--tRNA ligase"/>
    <property type="match status" value="1"/>
</dbReference>
<keyword evidence="5 9" id="KW-0648">Protein biosynthesis</keyword>
<dbReference type="Gene3D" id="3.30.110.30">
    <property type="entry name" value="C-terminal domain of ProRS"/>
    <property type="match status" value="1"/>
</dbReference>
<dbReference type="GO" id="GO:0005524">
    <property type="term" value="F:ATP binding"/>
    <property type="evidence" value="ECO:0007669"/>
    <property type="project" value="UniProtKB-UniRule"/>
</dbReference>
<accession>B5I9J0</accession>
<dbReference type="HAMAP" id="MF_01571">
    <property type="entry name" value="Pro_tRNA_synth_type3"/>
    <property type="match status" value="1"/>
</dbReference>
<reference evidence="12" key="1">
    <citation type="submission" date="2010-02" db="EMBL/GenBank/DDBJ databases">
        <title>Complete sequence of Aciduliprofundum boonei T469.</title>
        <authorList>
            <consortium name="US DOE Joint Genome Institute"/>
            <person name="Lucas S."/>
            <person name="Copeland A."/>
            <person name="Lapidus A."/>
            <person name="Cheng J.-F."/>
            <person name="Bruce D."/>
            <person name="Goodwin L."/>
            <person name="Pitluck S."/>
            <person name="Saunders E."/>
            <person name="Detter J.C."/>
            <person name="Han C."/>
            <person name="Tapia R."/>
            <person name="Land M."/>
            <person name="Hauser L."/>
            <person name="Kyrpides N."/>
            <person name="Mikhailova N."/>
            <person name="Flores G."/>
            <person name="Reysenbach A.-L."/>
            <person name="Woyke T."/>
        </authorList>
    </citation>
    <scope>NUCLEOTIDE SEQUENCE</scope>
    <source>
        <strain evidence="12">T469</strain>
    </source>
</reference>
<dbReference type="Pfam" id="PF00587">
    <property type="entry name" value="tRNA-synt_2b"/>
    <property type="match status" value="1"/>
</dbReference>
<dbReference type="SUPFAM" id="SSF64586">
    <property type="entry name" value="C-terminal domain of ProRS"/>
    <property type="match status" value="1"/>
</dbReference>
<dbReference type="AlphaFoldDB" id="B5I9J0"/>
<feature type="domain" description="Aminoacyl-transfer RNA synthetases class-II family profile" evidence="11">
    <location>
        <begin position="36"/>
        <end position="277"/>
    </location>
</feature>
<comment type="catalytic activity">
    <reaction evidence="7 9">
        <text>tRNA(Pro) + L-proline + ATP = L-prolyl-tRNA(Pro) + AMP + diphosphate</text>
        <dbReference type="Rhea" id="RHEA:14305"/>
        <dbReference type="Rhea" id="RHEA-COMP:9700"/>
        <dbReference type="Rhea" id="RHEA-COMP:9702"/>
        <dbReference type="ChEBI" id="CHEBI:30616"/>
        <dbReference type="ChEBI" id="CHEBI:33019"/>
        <dbReference type="ChEBI" id="CHEBI:60039"/>
        <dbReference type="ChEBI" id="CHEBI:78442"/>
        <dbReference type="ChEBI" id="CHEBI:78532"/>
        <dbReference type="ChEBI" id="CHEBI:456215"/>
        <dbReference type="EC" id="6.1.1.15"/>
    </reaction>
</comment>
<dbReference type="SUPFAM" id="SSF55681">
    <property type="entry name" value="Class II aaRS and biotin synthetases"/>
    <property type="match status" value="1"/>
</dbReference>
<keyword evidence="13" id="KW-1185">Reference proteome</keyword>
<dbReference type="InterPro" id="IPR016061">
    <property type="entry name" value="Pro-tRNA_ligase_II_C"/>
</dbReference>
<dbReference type="InterPro" id="IPR045864">
    <property type="entry name" value="aa-tRNA-synth_II/BPL/LPL"/>
</dbReference>
<dbReference type="Gene3D" id="3.40.50.800">
    <property type="entry name" value="Anticodon-binding domain"/>
    <property type="match status" value="1"/>
</dbReference>
<dbReference type="EC" id="6.1.1.15" evidence="9"/>
<dbReference type="GO" id="GO:0017101">
    <property type="term" value="C:aminoacyl-tRNA synthetase multienzyme complex"/>
    <property type="evidence" value="ECO:0007669"/>
    <property type="project" value="TreeGrafter"/>
</dbReference>
<evidence type="ECO:0000256" key="6">
    <source>
        <dbReference type="ARBA" id="ARBA00023146"/>
    </source>
</evidence>
<dbReference type="PANTHER" id="PTHR43382:SF2">
    <property type="entry name" value="BIFUNCTIONAL GLUTAMATE_PROLINE--TRNA LIGASE"/>
    <property type="match status" value="1"/>
</dbReference>
<comment type="function">
    <text evidence="9">Catalyzes the attachment of proline to tRNA(Pro) in a two-step reaction: proline is first activated by ATP to form Pro-AMP and then transferred to the acceptor end of tRNA(Pro).</text>
</comment>
<dbReference type="eggNOG" id="arCOG00402">
    <property type="taxonomic scope" value="Archaea"/>
</dbReference>
<evidence type="ECO:0000256" key="4">
    <source>
        <dbReference type="ARBA" id="ARBA00022840"/>
    </source>
</evidence>
<comment type="subcellular location">
    <subcellularLocation>
        <location evidence="1 9">Cytoplasm</location>
    </subcellularLocation>
</comment>
<comment type="subunit">
    <text evidence="9">Homodimer.</text>
</comment>
<dbReference type="GO" id="GO:0006433">
    <property type="term" value="P:prolyl-tRNA aminoacylation"/>
    <property type="evidence" value="ECO:0007669"/>
    <property type="project" value="UniProtKB-UniRule"/>
</dbReference>
<dbReference type="PROSITE" id="PS50862">
    <property type="entry name" value="AA_TRNA_LIGASE_II"/>
    <property type="match status" value="1"/>
</dbReference>
<evidence type="ECO:0000256" key="8">
    <source>
        <dbReference type="ARBA" id="ARBA00060806"/>
    </source>
</evidence>
<comment type="similarity">
    <text evidence="8 9">Belongs to the class-II aminoacyl-tRNA synthetase family. ProS type 3 subfamily.</text>
</comment>
<dbReference type="SMART" id="SM00946">
    <property type="entry name" value="ProRS-C_1"/>
    <property type="match status" value="1"/>
</dbReference>
<dbReference type="NCBIfam" id="TIGR00408">
    <property type="entry name" value="proS_fam_I"/>
    <property type="match status" value="1"/>
</dbReference>
<dbReference type="KEGG" id="abi:Aboo_0728"/>
<gene>
    <name evidence="9" type="primary">proS</name>
    <name evidence="12" type="ordered locus">Aboo_0728</name>
</gene>
<dbReference type="InterPro" id="IPR033721">
    <property type="entry name" value="ProRS_core_arch_euk"/>
</dbReference>
<dbReference type="PRINTS" id="PR01046">
    <property type="entry name" value="TRNASYNTHPRO"/>
</dbReference>
<dbReference type="OrthoDB" id="7375at2157"/>
<keyword evidence="2 9" id="KW-0436">Ligase</keyword>
<dbReference type="InterPro" id="IPR036621">
    <property type="entry name" value="Anticodon-bd_dom_sf"/>
</dbReference>
<dbReference type="GO" id="GO:0005737">
    <property type="term" value="C:cytoplasm"/>
    <property type="evidence" value="ECO:0007669"/>
    <property type="project" value="UniProtKB-SubCell"/>
</dbReference>
<dbReference type="InterPro" id="IPR006195">
    <property type="entry name" value="aa-tRNA-synth_II"/>
</dbReference>
<dbReference type="Proteomes" id="UP000001400">
    <property type="component" value="Chromosome"/>
</dbReference>
<feature type="coiled-coil region" evidence="10">
    <location>
        <begin position="380"/>
        <end position="407"/>
    </location>
</feature>
<sequence length="465" mass="54406">MEFPKENFSEWYNEVIETAGLVDKRYPVKGMHVWLPYGWQLMRNIDEYFRKVFTEHKHQEVYFPLLIPETEFKKEAEHIEGFENEVYWVTHGGLDPLDVKLVVRPTSETAMYPMFSLWIRSHADLPLRIFQIVNVFRYETKQTRTFIRVREVHFFESHTAHATAEESEEQIKDNIEIWKKVADKLALPYVLVRKTDWDKFPGAAYSIGAETIMPSGRTLQIATIHQYFQNFSKPYGIEYLKEDGTHDYVHQTTFGMSERLVGAIVGIHGDNRGLILPPEIAPIQVVIVPIVNKNKEGILQEARKIENELKELYRVHLDDRDNYTPGYKFYDWELKGVPLRLEIGPRDLEKGQVVLVRRDNFEKMFVSRKEYVDRIGELLKDIQKSMLDKAKNEMEEKIKDVHSIEEIKEHNGIAAVPWCGSEECGHKLEELTEKKIIGVPFEKKKGRCIICGKETDKIAFVAKPY</sequence>
<dbReference type="InterPro" id="IPR002316">
    <property type="entry name" value="Pro-tRNA-ligase_IIa"/>
</dbReference>
<evidence type="ECO:0000256" key="5">
    <source>
        <dbReference type="ARBA" id="ARBA00022917"/>
    </source>
</evidence>
<dbReference type="GeneID" id="8827674"/>
<dbReference type="Pfam" id="PF09180">
    <property type="entry name" value="ProRS-C_1"/>
    <property type="match status" value="1"/>
</dbReference>